<evidence type="ECO:0000256" key="6">
    <source>
        <dbReference type="SAM" id="Phobius"/>
    </source>
</evidence>
<dbReference type="Pfam" id="PF02706">
    <property type="entry name" value="Wzz"/>
    <property type="match status" value="1"/>
</dbReference>
<protein>
    <recommendedName>
        <fullName evidence="7">Polysaccharide chain length determinant N-terminal domain-containing protein</fullName>
    </recommendedName>
</protein>
<sequence length="50" mass="5912">MQENKPLEEDEIDLKELFKTIWAKKIFIVIFTLVVTILAGFYAYSKTPIY</sequence>
<keyword evidence="4 6" id="KW-1133">Transmembrane helix</keyword>
<feature type="transmembrane region" description="Helical" evidence="6">
    <location>
        <begin position="26"/>
        <end position="44"/>
    </location>
</feature>
<keyword evidence="5 6" id="KW-0472">Membrane</keyword>
<accession>A0A7G9LQ86</accession>
<keyword evidence="2" id="KW-1003">Cell membrane</keyword>
<evidence type="ECO:0000256" key="3">
    <source>
        <dbReference type="ARBA" id="ARBA00022692"/>
    </source>
</evidence>
<reference evidence="8 9" key="1">
    <citation type="journal article" date="2020" name="Front. Microbiol.">
        <title>Genomic Analysis and Antimicrobial Resistance of Aliarcobacter cryaerophilus Strains From German Water Poultry.</title>
        <authorList>
            <person name="Muller E."/>
            <person name="Hotzel H."/>
            <person name="Ahlers C."/>
            <person name="Hanel I."/>
            <person name="Tomaso H."/>
            <person name="Abdel-Glil M.Y."/>
        </authorList>
    </citation>
    <scope>NUCLEOTIDE SEQUENCE [LARGE SCALE GENOMIC DNA]</scope>
    <source>
        <strain evidence="8 9">16CS1285-4</strain>
    </source>
</reference>
<dbReference type="InterPro" id="IPR003856">
    <property type="entry name" value="LPS_length_determ_N"/>
</dbReference>
<keyword evidence="3 6" id="KW-0812">Transmembrane</keyword>
<feature type="domain" description="Polysaccharide chain length determinant N-terminal" evidence="7">
    <location>
        <begin position="10"/>
        <end position="50"/>
    </location>
</feature>
<evidence type="ECO:0000313" key="9">
    <source>
        <dbReference type="Proteomes" id="UP000515842"/>
    </source>
</evidence>
<dbReference type="RefSeq" id="WP_187474984.1">
    <property type="nucleotide sequence ID" value="NZ_CP060693.1"/>
</dbReference>
<dbReference type="AlphaFoldDB" id="A0A7G9LQ86"/>
<dbReference type="GO" id="GO:0005886">
    <property type="term" value="C:plasma membrane"/>
    <property type="evidence" value="ECO:0007669"/>
    <property type="project" value="UniProtKB-SubCell"/>
</dbReference>
<evidence type="ECO:0000256" key="5">
    <source>
        <dbReference type="ARBA" id="ARBA00023136"/>
    </source>
</evidence>
<dbReference type="EMBL" id="CP060693">
    <property type="protein sequence ID" value="QNM90785.1"/>
    <property type="molecule type" value="Genomic_DNA"/>
</dbReference>
<evidence type="ECO:0000313" key="8">
    <source>
        <dbReference type="EMBL" id="QNM90785.1"/>
    </source>
</evidence>
<gene>
    <name evidence="8" type="ORF">HOO34_03425</name>
</gene>
<evidence type="ECO:0000256" key="1">
    <source>
        <dbReference type="ARBA" id="ARBA00004651"/>
    </source>
</evidence>
<name>A0A7G9LQ86_9BACT</name>
<organism evidence="8 9">
    <name type="scientific">Aliarcobacter cryaerophilus</name>
    <dbReference type="NCBI Taxonomy" id="28198"/>
    <lineage>
        <taxon>Bacteria</taxon>
        <taxon>Pseudomonadati</taxon>
        <taxon>Campylobacterota</taxon>
        <taxon>Epsilonproteobacteria</taxon>
        <taxon>Campylobacterales</taxon>
        <taxon>Arcobacteraceae</taxon>
        <taxon>Aliarcobacter</taxon>
    </lineage>
</organism>
<comment type="subcellular location">
    <subcellularLocation>
        <location evidence="1">Cell membrane</location>
        <topology evidence="1">Multi-pass membrane protein</topology>
    </subcellularLocation>
</comment>
<dbReference type="Proteomes" id="UP000515842">
    <property type="component" value="Chromosome"/>
</dbReference>
<proteinExistence type="predicted"/>
<evidence type="ECO:0000259" key="7">
    <source>
        <dbReference type="Pfam" id="PF02706"/>
    </source>
</evidence>
<evidence type="ECO:0000256" key="4">
    <source>
        <dbReference type="ARBA" id="ARBA00022989"/>
    </source>
</evidence>
<evidence type="ECO:0000256" key="2">
    <source>
        <dbReference type="ARBA" id="ARBA00022475"/>
    </source>
</evidence>